<gene>
    <name evidence="1" type="ORF">CA984_18850</name>
</gene>
<sequence>MAVELEELFARQVDVGVATMDVPTDDGVVSAHVVVQQVSATDRKSGQERKLLLVFDPSGVIAMADVLRQAAEKAQAEPS</sequence>
<name>A0A243RMC0_9ACTN</name>
<evidence type="ECO:0000313" key="1">
    <source>
        <dbReference type="EMBL" id="OUC95374.1"/>
    </source>
</evidence>
<proteinExistence type="predicted"/>
<accession>A0A243RMC0</accession>
<protein>
    <submittedName>
        <fullName evidence="1">Uncharacterized protein</fullName>
    </submittedName>
</protein>
<dbReference type="EMBL" id="NGFP01000082">
    <property type="protein sequence ID" value="OUC95374.1"/>
    <property type="molecule type" value="Genomic_DNA"/>
</dbReference>
<organism evidence="1 2">
    <name type="scientific">Streptosporangium minutum</name>
    <dbReference type="NCBI Taxonomy" id="569862"/>
    <lineage>
        <taxon>Bacteria</taxon>
        <taxon>Bacillati</taxon>
        <taxon>Actinomycetota</taxon>
        <taxon>Actinomycetes</taxon>
        <taxon>Streptosporangiales</taxon>
        <taxon>Streptosporangiaceae</taxon>
        <taxon>Streptosporangium</taxon>
    </lineage>
</organism>
<evidence type="ECO:0000313" key="2">
    <source>
        <dbReference type="Proteomes" id="UP000194761"/>
    </source>
</evidence>
<reference evidence="1 2" key="1">
    <citation type="submission" date="2017-05" db="EMBL/GenBank/DDBJ databases">
        <title>Biotechnological potential of actinobacteria isolated from South African environments.</title>
        <authorList>
            <person name="Le Roes-Hill M."/>
            <person name="Prins A."/>
            <person name="Durrell K.A."/>
        </authorList>
    </citation>
    <scope>NUCLEOTIDE SEQUENCE [LARGE SCALE GENOMIC DNA]</scope>
    <source>
        <strain evidence="1">M26</strain>
    </source>
</reference>
<keyword evidence="2" id="KW-1185">Reference proteome</keyword>
<dbReference type="RefSeq" id="WP_086574168.1">
    <property type="nucleotide sequence ID" value="NZ_NGFP01000082.1"/>
</dbReference>
<dbReference type="AlphaFoldDB" id="A0A243RMC0"/>
<comment type="caution">
    <text evidence="1">The sequence shown here is derived from an EMBL/GenBank/DDBJ whole genome shotgun (WGS) entry which is preliminary data.</text>
</comment>
<dbReference type="Proteomes" id="UP000194761">
    <property type="component" value="Unassembled WGS sequence"/>
</dbReference>